<reference evidence="2 3" key="1">
    <citation type="submission" date="2019-02" db="EMBL/GenBank/DDBJ databases">
        <title>Deep-cultivation of Planctomycetes and their phenomic and genomic characterization uncovers novel biology.</title>
        <authorList>
            <person name="Wiegand S."/>
            <person name="Jogler M."/>
            <person name="Boedeker C."/>
            <person name="Pinto D."/>
            <person name="Vollmers J."/>
            <person name="Rivas-Marin E."/>
            <person name="Kohn T."/>
            <person name="Peeters S.H."/>
            <person name="Heuer A."/>
            <person name="Rast P."/>
            <person name="Oberbeckmann S."/>
            <person name="Bunk B."/>
            <person name="Jeske O."/>
            <person name="Meyerdierks A."/>
            <person name="Storesund J.E."/>
            <person name="Kallscheuer N."/>
            <person name="Luecker S."/>
            <person name="Lage O.M."/>
            <person name="Pohl T."/>
            <person name="Merkel B.J."/>
            <person name="Hornburger P."/>
            <person name="Mueller R.-W."/>
            <person name="Bruemmer F."/>
            <person name="Labrenz M."/>
            <person name="Spormann A.M."/>
            <person name="Op den Camp H."/>
            <person name="Overmann J."/>
            <person name="Amann R."/>
            <person name="Jetten M.S.M."/>
            <person name="Mascher T."/>
            <person name="Medema M.H."/>
            <person name="Devos D.P."/>
            <person name="Kaster A.-K."/>
            <person name="Ovreas L."/>
            <person name="Rohde M."/>
            <person name="Galperin M.Y."/>
            <person name="Jogler C."/>
        </authorList>
    </citation>
    <scope>NUCLEOTIDE SEQUENCE [LARGE SCALE GENOMIC DNA]</scope>
    <source>
        <strain evidence="2 3">CA12</strain>
    </source>
</reference>
<organism evidence="2 3">
    <name type="scientific">Alienimonas californiensis</name>
    <dbReference type="NCBI Taxonomy" id="2527989"/>
    <lineage>
        <taxon>Bacteria</taxon>
        <taxon>Pseudomonadati</taxon>
        <taxon>Planctomycetota</taxon>
        <taxon>Planctomycetia</taxon>
        <taxon>Planctomycetales</taxon>
        <taxon>Planctomycetaceae</taxon>
        <taxon>Alienimonas</taxon>
    </lineage>
</organism>
<accession>A0A517PDL9</accession>
<dbReference type="EMBL" id="CP036265">
    <property type="protein sequence ID" value="QDT17460.1"/>
    <property type="molecule type" value="Genomic_DNA"/>
</dbReference>
<gene>
    <name evidence="2" type="ORF">CA12_35840</name>
</gene>
<sequence>MSRAAVAALVAGTSLAGSCLGCRSAGGDAVVDTPRPAASLVEGFETAEVPEELRLAGHWDDLPELAPEAPPLPAAVDPNWARRERSGSVDSF</sequence>
<evidence type="ECO:0000313" key="3">
    <source>
        <dbReference type="Proteomes" id="UP000318741"/>
    </source>
</evidence>
<proteinExistence type="predicted"/>
<feature type="region of interest" description="Disordered" evidence="1">
    <location>
        <begin position="68"/>
        <end position="92"/>
    </location>
</feature>
<feature type="compositionally biased region" description="Basic and acidic residues" evidence="1">
    <location>
        <begin position="80"/>
        <end position="92"/>
    </location>
</feature>
<evidence type="ECO:0000313" key="2">
    <source>
        <dbReference type="EMBL" id="QDT17460.1"/>
    </source>
</evidence>
<keyword evidence="3" id="KW-1185">Reference proteome</keyword>
<protein>
    <submittedName>
        <fullName evidence="2">Uncharacterized protein</fullName>
    </submittedName>
</protein>
<dbReference type="RefSeq" id="WP_145360329.1">
    <property type="nucleotide sequence ID" value="NZ_CP036265.1"/>
</dbReference>
<dbReference type="KEGG" id="acaf:CA12_35840"/>
<dbReference type="Proteomes" id="UP000318741">
    <property type="component" value="Chromosome"/>
</dbReference>
<evidence type="ECO:0000256" key="1">
    <source>
        <dbReference type="SAM" id="MobiDB-lite"/>
    </source>
</evidence>
<dbReference type="PROSITE" id="PS51257">
    <property type="entry name" value="PROKAR_LIPOPROTEIN"/>
    <property type="match status" value="1"/>
</dbReference>
<dbReference type="AlphaFoldDB" id="A0A517PDL9"/>
<name>A0A517PDL9_9PLAN</name>